<evidence type="ECO:0000313" key="2">
    <source>
        <dbReference type="EMBL" id="STY70631.1"/>
    </source>
</evidence>
<feature type="transmembrane region" description="Helical" evidence="1">
    <location>
        <begin position="31"/>
        <end position="49"/>
    </location>
</feature>
<gene>
    <name evidence="2" type="ORF">NCTC10571_00771</name>
</gene>
<dbReference type="Proteomes" id="UP000255234">
    <property type="component" value="Unassembled WGS sequence"/>
</dbReference>
<name>A0A378NQK7_9FIRM</name>
<feature type="transmembrane region" description="Helical" evidence="1">
    <location>
        <begin position="77"/>
        <end position="95"/>
    </location>
</feature>
<keyword evidence="1" id="KW-1133">Transmembrane helix</keyword>
<accession>A0A378NQK7</accession>
<dbReference type="InterPro" id="IPR010898">
    <property type="entry name" value="Hpre_diP_synth_I"/>
</dbReference>
<reference evidence="2 3" key="1">
    <citation type="submission" date="2018-06" db="EMBL/GenBank/DDBJ databases">
        <authorList>
            <consortium name="Pathogen Informatics"/>
            <person name="Doyle S."/>
        </authorList>
    </citation>
    <scope>NUCLEOTIDE SEQUENCE [LARGE SCALE GENOMIC DNA]</scope>
    <source>
        <strain evidence="2 3">NCTC10571</strain>
    </source>
</reference>
<keyword evidence="1" id="KW-0812">Transmembrane</keyword>
<keyword evidence="1" id="KW-0472">Membrane</keyword>
<dbReference type="Gene3D" id="1.10.1760.20">
    <property type="match status" value="1"/>
</dbReference>
<protein>
    <submittedName>
        <fullName evidence="2">Uncharacterized protein conserved in bacteria</fullName>
    </submittedName>
</protein>
<sequence length="166" mass="18417">MKTKKLVQLSLLTAIALSIFIVELQIPNPLPLPGIKLGLANIVTLYVIYRYRAKEALLMLMARIILGSVFSGNLMAIMYSLAGGICCFVVMSVLYDKIEEKYIFIVSILGACAHNIGQIIIAIFITKTLAIMMYLPWLLLSAMITGLFIGLCTQYLLKSRAILIQK</sequence>
<proteinExistence type="predicted"/>
<feature type="transmembrane region" description="Helical" evidence="1">
    <location>
        <begin position="137"/>
        <end position="157"/>
    </location>
</feature>
<organism evidence="2 3">
    <name type="scientific">Megamonas hypermegale</name>
    <dbReference type="NCBI Taxonomy" id="158847"/>
    <lineage>
        <taxon>Bacteria</taxon>
        <taxon>Bacillati</taxon>
        <taxon>Bacillota</taxon>
        <taxon>Negativicutes</taxon>
        <taxon>Selenomonadales</taxon>
        <taxon>Selenomonadaceae</taxon>
        <taxon>Megamonas</taxon>
    </lineage>
</organism>
<dbReference type="InterPro" id="IPR014535">
    <property type="entry name" value="Hpre_diP_synt_I"/>
</dbReference>
<feature type="transmembrane region" description="Helical" evidence="1">
    <location>
        <begin position="102"/>
        <end position="125"/>
    </location>
</feature>
<dbReference type="RefSeq" id="WP_115151188.1">
    <property type="nucleotide sequence ID" value="NZ_UGPP01000001.1"/>
</dbReference>
<dbReference type="EMBL" id="UGPP01000001">
    <property type="protein sequence ID" value="STY70631.1"/>
    <property type="molecule type" value="Genomic_DNA"/>
</dbReference>
<evidence type="ECO:0000256" key="1">
    <source>
        <dbReference type="SAM" id="Phobius"/>
    </source>
</evidence>
<evidence type="ECO:0000313" key="3">
    <source>
        <dbReference type="Proteomes" id="UP000255234"/>
    </source>
</evidence>
<dbReference type="PIRSF" id="PIRSF027391">
    <property type="entry name" value="Hpre_diP_synt_I"/>
    <property type="match status" value="1"/>
</dbReference>
<dbReference type="AlphaFoldDB" id="A0A378NQK7"/>
<dbReference type="Pfam" id="PF07456">
    <property type="entry name" value="Hpre_diP_synt_I"/>
    <property type="match status" value="1"/>
</dbReference>